<evidence type="ECO:0000313" key="2">
    <source>
        <dbReference type="EMBL" id="MBC6450108.1"/>
    </source>
</evidence>
<gene>
    <name evidence="2" type="ORF">GPZ80_23375</name>
</gene>
<organism evidence="2 3">
    <name type="scientific">Actinokineospora xionganensis</name>
    <dbReference type="NCBI Taxonomy" id="2684470"/>
    <lineage>
        <taxon>Bacteria</taxon>
        <taxon>Bacillati</taxon>
        <taxon>Actinomycetota</taxon>
        <taxon>Actinomycetes</taxon>
        <taxon>Pseudonocardiales</taxon>
        <taxon>Pseudonocardiaceae</taxon>
        <taxon>Actinokineospora</taxon>
    </lineage>
</organism>
<dbReference type="Proteomes" id="UP000734823">
    <property type="component" value="Unassembled WGS sequence"/>
</dbReference>
<keyword evidence="3" id="KW-1185">Reference proteome</keyword>
<feature type="region of interest" description="Disordered" evidence="1">
    <location>
        <begin position="1"/>
        <end position="76"/>
    </location>
</feature>
<comment type="caution">
    <text evidence="2">The sequence shown here is derived from an EMBL/GenBank/DDBJ whole genome shotgun (WGS) entry which is preliminary data.</text>
</comment>
<dbReference type="RefSeq" id="WP_187223201.1">
    <property type="nucleotide sequence ID" value="NZ_JABVED010000014.1"/>
</dbReference>
<protein>
    <submittedName>
        <fullName evidence="2">Uncharacterized protein</fullName>
    </submittedName>
</protein>
<evidence type="ECO:0000256" key="1">
    <source>
        <dbReference type="SAM" id="MobiDB-lite"/>
    </source>
</evidence>
<feature type="compositionally biased region" description="Basic and acidic residues" evidence="1">
    <location>
        <begin position="15"/>
        <end position="24"/>
    </location>
</feature>
<evidence type="ECO:0000313" key="3">
    <source>
        <dbReference type="Proteomes" id="UP000734823"/>
    </source>
</evidence>
<reference evidence="2 3" key="1">
    <citation type="submission" date="2020-06" db="EMBL/GenBank/DDBJ databases">
        <title>Actinokineospora xiongansis sp. nov., isolated from soil of Baiyangdian.</title>
        <authorList>
            <person name="Zhang X."/>
        </authorList>
    </citation>
    <scope>NUCLEOTIDE SEQUENCE [LARGE SCALE GENOMIC DNA]</scope>
    <source>
        <strain evidence="2 3">HBU206404</strain>
    </source>
</reference>
<name>A0ABR7LBZ5_9PSEU</name>
<dbReference type="EMBL" id="JABVED010000014">
    <property type="protein sequence ID" value="MBC6450108.1"/>
    <property type="molecule type" value="Genomic_DNA"/>
</dbReference>
<proteinExistence type="predicted"/>
<accession>A0ABR7LBZ5</accession>
<sequence length="76" mass="8672">MFAPEPGAEGQQGRRAQDGRRGHGEQQSQVRYRTAIFDHAQDIPERVRHDRQTRDRRGERPRAGPGEPPGRAEDTE</sequence>
<feature type="compositionally biased region" description="Basic and acidic residues" evidence="1">
    <location>
        <begin position="39"/>
        <end position="62"/>
    </location>
</feature>